<dbReference type="InParanoid" id="G0MC19"/>
<evidence type="ECO:0000313" key="4">
    <source>
        <dbReference type="EMBL" id="EGT45747.1"/>
    </source>
</evidence>
<organism evidence="5">
    <name type="scientific">Caenorhabditis brenneri</name>
    <name type="common">Nematode worm</name>
    <dbReference type="NCBI Taxonomy" id="135651"/>
    <lineage>
        <taxon>Eukaryota</taxon>
        <taxon>Metazoa</taxon>
        <taxon>Ecdysozoa</taxon>
        <taxon>Nematoda</taxon>
        <taxon>Chromadorea</taxon>
        <taxon>Rhabditida</taxon>
        <taxon>Rhabditina</taxon>
        <taxon>Rhabditomorpha</taxon>
        <taxon>Rhabditoidea</taxon>
        <taxon>Rhabditidae</taxon>
        <taxon>Peloderinae</taxon>
        <taxon>Caenorhabditis</taxon>
    </lineage>
</organism>
<feature type="domain" description="C2" evidence="3">
    <location>
        <begin position="361"/>
        <end position="480"/>
    </location>
</feature>
<feature type="region of interest" description="Disordered" evidence="2">
    <location>
        <begin position="309"/>
        <end position="332"/>
    </location>
</feature>
<dbReference type="Pfam" id="PF00168">
    <property type="entry name" value="C2"/>
    <property type="match status" value="1"/>
</dbReference>
<feature type="region of interest" description="Disordered" evidence="2">
    <location>
        <begin position="210"/>
        <end position="263"/>
    </location>
</feature>
<dbReference type="InterPro" id="IPR035892">
    <property type="entry name" value="C2_domain_sf"/>
</dbReference>
<gene>
    <name evidence="4" type="ORF">CAEBREN_13623</name>
</gene>
<name>G0MC19_CAEBE</name>
<reference evidence="5" key="1">
    <citation type="submission" date="2011-07" db="EMBL/GenBank/DDBJ databases">
        <authorList>
            <consortium name="Caenorhabditis brenneri Sequencing and Analysis Consortium"/>
            <person name="Wilson R.K."/>
        </authorList>
    </citation>
    <scope>NUCLEOTIDE SEQUENCE [LARGE SCALE GENOMIC DNA]</scope>
    <source>
        <strain evidence="5">PB2801</strain>
    </source>
</reference>
<feature type="compositionally biased region" description="Low complexity" evidence="2">
    <location>
        <begin position="247"/>
        <end position="260"/>
    </location>
</feature>
<evidence type="ECO:0000256" key="1">
    <source>
        <dbReference type="SAM" id="Coils"/>
    </source>
</evidence>
<dbReference type="Proteomes" id="UP000008068">
    <property type="component" value="Unassembled WGS sequence"/>
</dbReference>
<dbReference type="EMBL" id="GL379789">
    <property type="protein sequence ID" value="EGT45747.1"/>
    <property type="molecule type" value="Genomic_DNA"/>
</dbReference>
<accession>G0MC19</accession>
<dbReference type="OrthoDB" id="5865320at2759"/>
<dbReference type="OMA" id="PPFIICR"/>
<proteinExistence type="predicted"/>
<keyword evidence="1" id="KW-0175">Coiled coil</keyword>
<evidence type="ECO:0000313" key="5">
    <source>
        <dbReference type="Proteomes" id="UP000008068"/>
    </source>
</evidence>
<dbReference type="FunCoup" id="G0MC19">
    <property type="interactions" value="214"/>
</dbReference>
<dbReference type="GO" id="GO:0005814">
    <property type="term" value="C:centriole"/>
    <property type="evidence" value="ECO:0007669"/>
    <property type="project" value="EnsemblMetazoa"/>
</dbReference>
<evidence type="ECO:0000259" key="3">
    <source>
        <dbReference type="PROSITE" id="PS50004"/>
    </source>
</evidence>
<evidence type="ECO:0000256" key="2">
    <source>
        <dbReference type="SAM" id="MobiDB-lite"/>
    </source>
</evidence>
<protein>
    <recommendedName>
        <fullName evidence="3">C2 domain-containing protein</fullName>
    </recommendedName>
</protein>
<dbReference type="Gene3D" id="2.60.40.150">
    <property type="entry name" value="C2 domain"/>
    <property type="match status" value="1"/>
</dbReference>
<dbReference type="eggNOG" id="ENOG502SPF8">
    <property type="taxonomic scope" value="Eukaryota"/>
</dbReference>
<dbReference type="HOGENOM" id="CLU_498979_0_0_1"/>
<dbReference type="InterPro" id="IPR000008">
    <property type="entry name" value="C2_dom"/>
</dbReference>
<dbReference type="SMART" id="SM00239">
    <property type="entry name" value="C2"/>
    <property type="match status" value="1"/>
</dbReference>
<feature type="coiled-coil region" evidence="1">
    <location>
        <begin position="562"/>
        <end position="589"/>
    </location>
</feature>
<dbReference type="SUPFAM" id="SSF49562">
    <property type="entry name" value="C2 domain (Calcium/lipid-binding domain, CaLB)"/>
    <property type="match status" value="1"/>
</dbReference>
<keyword evidence="5" id="KW-1185">Reference proteome</keyword>
<sequence>MKPRRAPVIVKALDEGFERPRQEIDPYDDVQLEKVLKELSLIRIKLDHIVMPGVNPFIQNLHRHREFFGFQLEYSFPCLDVVSKSLKSTVRIPEKKVDAMKIVFNHKRIVLLDMHHDQVEHWQKAQLTMHLLVNMAVNGKQTTRPLAKCHIRLVDLIFPPYIIHREFDFVGEEFEGTAEICIDLRSRVNSLMEKLKNLRDERSLEDTFVVSDKSQARRTRSRSSSRCRAHSSASSEGPSTRVRAPSARRTMSATSMSTSTPVETPVLTPRTAFIPPTARVPNPRIPDLRIPEARISDHHFLKPSNTGIIRPRIASNSSNGSDSVFARSSSSDKPRILEDVEVLNPPPTRERTTRTVTESYGASTVGDTVEEITRKGGKYYMEVTVHEAIGLPPVEDESGRITSPSSFISILGRDGDLRSPVFRNSRDPRWNFIARFAISSERRNLVIKVNHRGVLGDTALGYVTIPLPTTNVRRSVYEMTDVTMMAVKYTSQVPMLTISLEKIRNIDDDEDVENSERHVVETVVTERRTSSRSSASTPRDTDFYASRFFKAPPSRVDSPPILESSEVIKERLKRSVADLERDLETMTKGKK</sequence>
<dbReference type="PROSITE" id="PS50004">
    <property type="entry name" value="C2"/>
    <property type="match status" value="1"/>
</dbReference>
<dbReference type="AlphaFoldDB" id="G0MC19"/>
<feature type="compositionally biased region" description="Basic residues" evidence="2">
    <location>
        <begin position="216"/>
        <end position="229"/>
    </location>
</feature>
<dbReference type="STRING" id="135651.G0MC19"/>